<gene>
    <name evidence="1" type="ORF">HYPSUDRAFT_818434</name>
</gene>
<keyword evidence="2" id="KW-1185">Reference proteome</keyword>
<dbReference type="AlphaFoldDB" id="A0A0D2NNJ7"/>
<sequence>MHGKTADGMVYDNCDTFTHGDLFTFRVIAELRSSQLDYLVFSADTGGDTSLLENSQYVVPAPSGTNLHRRDQRPGWTS</sequence>
<reference evidence="2" key="1">
    <citation type="submission" date="2014-04" db="EMBL/GenBank/DDBJ databases">
        <title>Evolutionary Origins and Diversification of the Mycorrhizal Mutualists.</title>
        <authorList>
            <consortium name="DOE Joint Genome Institute"/>
            <consortium name="Mycorrhizal Genomics Consortium"/>
            <person name="Kohler A."/>
            <person name="Kuo A."/>
            <person name="Nagy L.G."/>
            <person name="Floudas D."/>
            <person name="Copeland A."/>
            <person name="Barry K.W."/>
            <person name="Cichocki N."/>
            <person name="Veneault-Fourrey C."/>
            <person name="LaButti K."/>
            <person name="Lindquist E.A."/>
            <person name="Lipzen A."/>
            <person name="Lundell T."/>
            <person name="Morin E."/>
            <person name="Murat C."/>
            <person name="Riley R."/>
            <person name="Ohm R."/>
            <person name="Sun H."/>
            <person name="Tunlid A."/>
            <person name="Henrissat B."/>
            <person name="Grigoriev I.V."/>
            <person name="Hibbett D.S."/>
            <person name="Martin F."/>
        </authorList>
    </citation>
    <scope>NUCLEOTIDE SEQUENCE [LARGE SCALE GENOMIC DNA]</scope>
    <source>
        <strain evidence="2">FD-334 SS-4</strain>
    </source>
</reference>
<protein>
    <submittedName>
        <fullName evidence="1">Uncharacterized protein</fullName>
    </submittedName>
</protein>
<dbReference type="Proteomes" id="UP000054270">
    <property type="component" value="Unassembled WGS sequence"/>
</dbReference>
<evidence type="ECO:0000313" key="2">
    <source>
        <dbReference type="Proteomes" id="UP000054270"/>
    </source>
</evidence>
<accession>A0A0D2NNJ7</accession>
<organism evidence="1 2">
    <name type="scientific">Hypholoma sublateritium (strain FD-334 SS-4)</name>
    <dbReference type="NCBI Taxonomy" id="945553"/>
    <lineage>
        <taxon>Eukaryota</taxon>
        <taxon>Fungi</taxon>
        <taxon>Dikarya</taxon>
        <taxon>Basidiomycota</taxon>
        <taxon>Agaricomycotina</taxon>
        <taxon>Agaricomycetes</taxon>
        <taxon>Agaricomycetidae</taxon>
        <taxon>Agaricales</taxon>
        <taxon>Agaricineae</taxon>
        <taxon>Strophariaceae</taxon>
        <taxon>Hypholoma</taxon>
    </lineage>
</organism>
<proteinExistence type="predicted"/>
<name>A0A0D2NNJ7_HYPSF</name>
<dbReference type="EMBL" id="KN817568">
    <property type="protein sequence ID" value="KJA20404.1"/>
    <property type="molecule type" value="Genomic_DNA"/>
</dbReference>
<evidence type="ECO:0000313" key="1">
    <source>
        <dbReference type="EMBL" id="KJA20404.1"/>
    </source>
</evidence>